<accession>A0A8S1ZJR2</accession>
<dbReference type="PANTHER" id="PTHR31142:SF46">
    <property type="entry name" value="TOBAMOVIRUS MULTIPLICATION PROTEIN 3"/>
    <property type="match status" value="1"/>
</dbReference>
<evidence type="ECO:0000256" key="4">
    <source>
        <dbReference type="ARBA" id="ARBA00022614"/>
    </source>
</evidence>
<keyword evidence="8 9" id="KW-0472">Membrane</keyword>
<keyword evidence="4" id="KW-0433">Leucine-rich repeat</keyword>
<keyword evidence="5 9" id="KW-0812">Transmembrane</keyword>
<evidence type="ECO:0000256" key="7">
    <source>
        <dbReference type="ARBA" id="ARBA00022989"/>
    </source>
</evidence>
<gene>
    <name evidence="12" type="ORF">AARE701A_LOCUS3472</name>
</gene>
<organism evidence="12 13">
    <name type="scientific">Arabidopsis arenosa</name>
    <name type="common">Sand rock-cress</name>
    <name type="synonym">Cardaminopsis arenosa</name>
    <dbReference type="NCBI Taxonomy" id="38785"/>
    <lineage>
        <taxon>Eukaryota</taxon>
        <taxon>Viridiplantae</taxon>
        <taxon>Streptophyta</taxon>
        <taxon>Embryophyta</taxon>
        <taxon>Tracheophyta</taxon>
        <taxon>Spermatophyta</taxon>
        <taxon>Magnoliopsida</taxon>
        <taxon>eudicotyledons</taxon>
        <taxon>Gunneridae</taxon>
        <taxon>Pentapetalae</taxon>
        <taxon>rosids</taxon>
        <taxon>malvids</taxon>
        <taxon>Brassicales</taxon>
        <taxon>Brassicaceae</taxon>
        <taxon>Camelineae</taxon>
        <taxon>Arabidopsis</taxon>
    </lineage>
</organism>
<dbReference type="InterPro" id="IPR009457">
    <property type="entry name" value="THH1/TOM1/TOM3_dom"/>
</dbReference>
<dbReference type="GO" id="GO:0005774">
    <property type="term" value="C:vacuolar membrane"/>
    <property type="evidence" value="ECO:0007669"/>
    <property type="project" value="UniProtKB-SubCell"/>
</dbReference>
<name>A0A8S1ZJR2_ARAAE</name>
<dbReference type="PANTHER" id="PTHR31142">
    <property type="entry name" value="TOBAMOVIRUS MULTIPLICATION PROTEIN 1-LIKE ISOFORM X1"/>
    <property type="match status" value="1"/>
</dbReference>
<dbReference type="Gene3D" id="3.80.10.10">
    <property type="entry name" value="Ribonuclease Inhibitor"/>
    <property type="match status" value="2"/>
</dbReference>
<feature type="transmembrane region" description="Helical" evidence="9">
    <location>
        <begin position="404"/>
        <end position="426"/>
    </location>
</feature>
<dbReference type="InterPro" id="IPR001611">
    <property type="entry name" value="Leu-rich_rpt"/>
</dbReference>
<dbReference type="Pfam" id="PF08263">
    <property type="entry name" value="LRRNT_2"/>
    <property type="match status" value="1"/>
</dbReference>
<dbReference type="Pfam" id="PF06454">
    <property type="entry name" value="THH1_TOM1-3_dom"/>
    <property type="match status" value="1"/>
</dbReference>
<evidence type="ECO:0000256" key="1">
    <source>
        <dbReference type="ARBA" id="ARBA00004128"/>
    </source>
</evidence>
<feature type="domain" description="Leucine-rich repeat-containing N-terminal plant-type" evidence="11">
    <location>
        <begin position="38"/>
        <end position="73"/>
    </location>
</feature>
<feature type="transmembrane region" description="Helical" evidence="9">
    <location>
        <begin position="6"/>
        <end position="28"/>
    </location>
</feature>
<proteinExistence type="inferred from homology"/>
<feature type="domain" description="THH1/TOM1/TOM3" evidence="10">
    <location>
        <begin position="309"/>
        <end position="445"/>
    </location>
</feature>
<evidence type="ECO:0000256" key="2">
    <source>
        <dbReference type="ARBA" id="ARBA00006779"/>
    </source>
</evidence>
<dbReference type="EMBL" id="LR999451">
    <property type="protein sequence ID" value="CAE5960004.1"/>
    <property type="molecule type" value="Genomic_DNA"/>
</dbReference>
<feature type="transmembrane region" description="Helical" evidence="9">
    <location>
        <begin position="333"/>
        <end position="356"/>
    </location>
</feature>
<evidence type="ECO:0000256" key="5">
    <source>
        <dbReference type="ARBA" id="ARBA00022692"/>
    </source>
</evidence>
<evidence type="ECO:0000259" key="11">
    <source>
        <dbReference type="Pfam" id="PF08263"/>
    </source>
</evidence>
<keyword evidence="13" id="KW-1185">Reference proteome</keyword>
<dbReference type="InterPro" id="IPR040226">
    <property type="entry name" value="THH1/TOM1/TOM3"/>
</dbReference>
<evidence type="ECO:0000313" key="12">
    <source>
        <dbReference type="EMBL" id="CAE5960004.1"/>
    </source>
</evidence>
<evidence type="ECO:0000256" key="9">
    <source>
        <dbReference type="SAM" id="Phobius"/>
    </source>
</evidence>
<evidence type="ECO:0000256" key="6">
    <source>
        <dbReference type="ARBA" id="ARBA00022737"/>
    </source>
</evidence>
<keyword evidence="7 9" id="KW-1133">Transmembrane helix</keyword>
<dbReference type="Proteomes" id="UP000682877">
    <property type="component" value="Chromosome 1"/>
</dbReference>
<feature type="transmembrane region" description="Helical" evidence="9">
    <location>
        <begin position="368"/>
        <end position="392"/>
    </location>
</feature>
<dbReference type="Pfam" id="PF00560">
    <property type="entry name" value="LRR_1"/>
    <property type="match status" value="2"/>
</dbReference>
<comment type="similarity">
    <text evidence="2">Belongs to the plant tobamovirus multiplication TOM1 protein family.</text>
</comment>
<evidence type="ECO:0000256" key="8">
    <source>
        <dbReference type="ARBA" id="ARBA00023136"/>
    </source>
</evidence>
<evidence type="ECO:0000259" key="10">
    <source>
        <dbReference type="Pfam" id="PF06454"/>
    </source>
</evidence>
<protein>
    <recommendedName>
        <fullName evidence="14">Leucine-rich repeat-containing N-terminal plant-type domain-containing protein</fullName>
    </recommendedName>
</protein>
<keyword evidence="3" id="KW-0926">Vacuole</keyword>
<evidence type="ECO:0008006" key="14">
    <source>
        <dbReference type="Google" id="ProtNLM"/>
    </source>
</evidence>
<dbReference type="InterPro" id="IPR032675">
    <property type="entry name" value="LRR_dom_sf"/>
</dbReference>
<dbReference type="AlphaFoldDB" id="A0A8S1ZJR2"/>
<evidence type="ECO:0000313" key="13">
    <source>
        <dbReference type="Proteomes" id="UP000682877"/>
    </source>
</evidence>
<sequence length="501" mass="56377">MKTFSSFFLSVTTLFFFFFFFFFFSLSFQASLSQSLYSEIHQLISFKNVLPDMKLLPDWSSNKNPCTFNGVTCRDDKVTSIDLSSKPLNVGFSAVASSLMTITGLESLFLSNSHINGSISGFKCSASLTSLALSRNSLSGPVTTLTGLDVSRCVTLKFLHVSSNNFSIGIPFLEDCSALQHLDISGNKLPGDFHGTVPPFFSSCSLLESLVLSSRFQLQQFLRCIFPNLCRNPKNTLQEFNLHNNGFSNLVSLHLSFNYLSGTIPSSLGSLSKLQDLKLWLNMLEGEIPHENMLETLILDFNDLTGEIPSVRAVVFAFRRNVLNMHSQIMQHIFLDIPSLGFFTTYALLVLAWASIYCQARSISTDGLNFSFFTITGIVYVVQISLWLLWMWKPVGVMLILSKMFLAGVSLFVALGFLLHGARLFLMIHRFPVESKGRRKKLQEMCFAAFYEGANLDVMDHPILNLIYYLLVEIIPFSLVMFILRKLPPKRDITPEDLHES</sequence>
<comment type="subcellular location">
    <subcellularLocation>
        <location evidence="1">Vacuole membrane</location>
        <topology evidence="1">Multi-pass membrane protein</topology>
    </subcellularLocation>
</comment>
<reference evidence="12" key="1">
    <citation type="submission" date="2021-01" db="EMBL/GenBank/DDBJ databases">
        <authorList>
            <person name="Bezrukov I."/>
        </authorList>
    </citation>
    <scope>NUCLEOTIDE SEQUENCE</scope>
</reference>
<keyword evidence="6" id="KW-0677">Repeat</keyword>
<evidence type="ECO:0000256" key="3">
    <source>
        <dbReference type="ARBA" id="ARBA00022554"/>
    </source>
</evidence>
<dbReference type="InterPro" id="IPR013210">
    <property type="entry name" value="LRR_N_plant-typ"/>
</dbReference>
<feature type="transmembrane region" description="Helical" evidence="9">
    <location>
        <begin position="466"/>
        <end position="484"/>
    </location>
</feature>
<dbReference type="SUPFAM" id="SSF52047">
    <property type="entry name" value="RNI-like"/>
    <property type="match status" value="1"/>
</dbReference>